<evidence type="ECO:0000313" key="10">
    <source>
        <dbReference type="Proteomes" id="UP000215563"/>
    </source>
</evidence>
<evidence type="ECO:0000313" key="9">
    <source>
        <dbReference type="EMBL" id="OXM50452.1"/>
    </source>
</evidence>
<keyword evidence="6 7" id="KW-0472">Membrane</keyword>
<keyword evidence="2" id="KW-0813">Transport</keyword>
<dbReference type="InterPro" id="IPR020846">
    <property type="entry name" value="MFS_dom"/>
</dbReference>
<feature type="transmembrane region" description="Helical" evidence="7">
    <location>
        <begin position="391"/>
        <end position="410"/>
    </location>
</feature>
<reference evidence="9 10" key="1">
    <citation type="submission" date="2017-07" db="EMBL/GenBank/DDBJ databases">
        <title>Amycolatopsis alba DSM 44262 Genome sequencing and assembly.</title>
        <authorList>
            <person name="Kaur N."/>
            <person name="Mayilraj S."/>
        </authorList>
    </citation>
    <scope>NUCLEOTIDE SEQUENCE [LARGE SCALE GENOMIC DNA]</scope>
    <source>
        <strain evidence="9 10">DSM 44262</strain>
    </source>
</reference>
<dbReference type="Pfam" id="PF07690">
    <property type="entry name" value="MFS_1"/>
    <property type="match status" value="1"/>
</dbReference>
<dbReference type="InterPro" id="IPR036259">
    <property type="entry name" value="MFS_trans_sf"/>
</dbReference>
<keyword evidence="3" id="KW-1003">Cell membrane</keyword>
<feature type="transmembrane region" description="Helical" evidence="7">
    <location>
        <begin position="190"/>
        <end position="209"/>
    </location>
</feature>
<feature type="transmembrane region" description="Helical" evidence="7">
    <location>
        <begin position="39"/>
        <end position="62"/>
    </location>
</feature>
<accession>A0A229RUV8</accession>
<feature type="transmembrane region" description="Helical" evidence="7">
    <location>
        <begin position="74"/>
        <end position="93"/>
    </location>
</feature>
<dbReference type="CDD" id="cd17321">
    <property type="entry name" value="MFS_MMR_MDR_like"/>
    <property type="match status" value="1"/>
</dbReference>
<name>A0A229RUV8_AMYAL</name>
<dbReference type="GO" id="GO:0022857">
    <property type="term" value="F:transmembrane transporter activity"/>
    <property type="evidence" value="ECO:0007669"/>
    <property type="project" value="InterPro"/>
</dbReference>
<dbReference type="PANTHER" id="PTHR42718">
    <property type="entry name" value="MAJOR FACILITATOR SUPERFAMILY MULTIDRUG TRANSPORTER MFSC"/>
    <property type="match status" value="1"/>
</dbReference>
<dbReference type="Proteomes" id="UP000215563">
    <property type="component" value="Unassembled WGS sequence"/>
</dbReference>
<keyword evidence="10" id="KW-1185">Reference proteome</keyword>
<dbReference type="Gene3D" id="1.20.1720.10">
    <property type="entry name" value="Multidrug resistance protein D"/>
    <property type="match status" value="1"/>
</dbReference>
<evidence type="ECO:0000259" key="8">
    <source>
        <dbReference type="PROSITE" id="PS50850"/>
    </source>
</evidence>
<feature type="domain" description="Major facilitator superfamily (MFS) profile" evidence="8">
    <location>
        <begin position="4"/>
        <end position="450"/>
    </location>
</feature>
<dbReference type="SUPFAM" id="SSF103473">
    <property type="entry name" value="MFS general substrate transporter"/>
    <property type="match status" value="1"/>
</dbReference>
<dbReference type="RefSeq" id="WP_020636565.1">
    <property type="nucleotide sequence ID" value="NZ_KB913032.1"/>
</dbReference>
<dbReference type="Gene3D" id="1.20.1250.20">
    <property type="entry name" value="MFS general substrate transporter like domains"/>
    <property type="match status" value="1"/>
</dbReference>
<evidence type="ECO:0000256" key="2">
    <source>
        <dbReference type="ARBA" id="ARBA00022448"/>
    </source>
</evidence>
<keyword evidence="4 7" id="KW-0812">Transmembrane</keyword>
<feature type="transmembrane region" description="Helical" evidence="7">
    <location>
        <begin position="287"/>
        <end position="309"/>
    </location>
</feature>
<dbReference type="PRINTS" id="PR01036">
    <property type="entry name" value="TCRTETB"/>
</dbReference>
<feature type="transmembrane region" description="Helical" evidence="7">
    <location>
        <begin position="128"/>
        <end position="150"/>
    </location>
</feature>
<feature type="transmembrane region" description="Helical" evidence="7">
    <location>
        <begin position="215"/>
        <end position="234"/>
    </location>
</feature>
<sequence length="468" mass="47258">MVRTLVMIALGAFVTTLDNTIVAAGAPSIARDLALDLPALQWVSIGYMLPFAGLLPVAGALVDRRGQAATLRAGLLAFGVGAAAGGLATTAWLVISARVLQGAAAAFLVPALLSLLRTNLDERGRAVGATVWTACLAVALALGPTLGGVLSEYLSWGWIFFVNLPFVAVMLALLPKVAVAGRDPAAGRPAAGSMLVVTTGMVLVTAAVVELGEGAALLPAAFGIAGAGFAIWFVRRERRARERLVPVELTGQRVFTGALTVQLLWGLGVSGVFFFTPLLHQESLGLGPVLAGLPLVVVAIAVVAATPLVPWAVPRFGPHRTVAAGLATVAAGLVAVAAVNPVPEVLPRVPGLVLIGAGSALTTPLTSYALEVVAERHAGTASGLLTASRELSSALGVALIGAVLAVVRTARLGEGARAALAGGYTAGLLTAAGLELLGAFLALRLLNPRAGQSSSGGDKRGAPFLSSR</sequence>
<proteinExistence type="predicted"/>
<feature type="transmembrane region" description="Helical" evidence="7">
    <location>
        <begin position="351"/>
        <end position="370"/>
    </location>
</feature>
<protein>
    <submittedName>
        <fullName evidence="9">MFS transporter</fullName>
    </submittedName>
</protein>
<feature type="transmembrane region" description="Helical" evidence="7">
    <location>
        <begin position="422"/>
        <end position="443"/>
    </location>
</feature>
<evidence type="ECO:0000256" key="5">
    <source>
        <dbReference type="ARBA" id="ARBA00022989"/>
    </source>
</evidence>
<evidence type="ECO:0000256" key="1">
    <source>
        <dbReference type="ARBA" id="ARBA00004651"/>
    </source>
</evidence>
<dbReference type="InterPro" id="IPR011701">
    <property type="entry name" value="MFS"/>
</dbReference>
<comment type="caution">
    <text evidence="9">The sequence shown here is derived from an EMBL/GenBank/DDBJ whole genome shotgun (WGS) entry which is preliminary data.</text>
</comment>
<dbReference type="GO" id="GO:0005886">
    <property type="term" value="C:plasma membrane"/>
    <property type="evidence" value="ECO:0007669"/>
    <property type="project" value="UniProtKB-SubCell"/>
</dbReference>
<evidence type="ECO:0000256" key="4">
    <source>
        <dbReference type="ARBA" id="ARBA00022692"/>
    </source>
</evidence>
<dbReference type="AlphaFoldDB" id="A0A229RUV8"/>
<feature type="transmembrane region" description="Helical" evidence="7">
    <location>
        <begin position="321"/>
        <end position="339"/>
    </location>
</feature>
<feature type="transmembrane region" description="Helical" evidence="7">
    <location>
        <begin position="156"/>
        <end position="178"/>
    </location>
</feature>
<feature type="transmembrane region" description="Helical" evidence="7">
    <location>
        <begin position="99"/>
        <end position="116"/>
    </location>
</feature>
<dbReference type="PROSITE" id="PS50850">
    <property type="entry name" value="MFS"/>
    <property type="match status" value="1"/>
</dbReference>
<evidence type="ECO:0000256" key="7">
    <source>
        <dbReference type="SAM" id="Phobius"/>
    </source>
</evidence>
<dbReference type="PANTHER" id="PTHR42718:SF46">
    <property type="entry name" value="BLR6921 PROTEIN"/>
    <property type="match status" value="1"/>
</dbReference>
<feature type="transmembrane region" description="Helical" evidence="7">
    <location>
        <begin position="254"/>
        <end position="275"/>
    </location>
</feature>
<evidence type="ECO:0000256" key="6">
    <source>
        <dbReference type="ARBA" id="ARBA00023136"/>
    </source>
</evidence>
<evidence type="ECO:0000256" key="3">
    <source>
        <dbReference type="ARBA" id="ARBA00022475"/>
    </source>
</evidence>
<organism evidence="9 10">
    <name type="scientific">Amycolatopsis alba DSM 44262</name>
    <dbReference type="NCBI Taxonomy" id="1125972"/>
    <lineage>
        <taxon>Bacteria</taxon>
        <taxon>Bacillati</taxon>
        <taxon>Actinomycetota</taxon>
        <taxon>Actinomycetes</taxon>
        <taxon>Pseudonocardiales</taxon>
        <taxon>Pseudonocardiaceae</taxon>
        <taxon>Amycolatopsis</taxon>
    </lineage>
</organism>
<dbReference type="EMBL" id="NMQU01000041">
    <property type="protein sequence ID" value="OXM50452.1"/>
    <property type="molecule type" value="Genomic_DNA"/>
</dbReference>
<dbReference type="OrthoDB" id="3218494at2"/>
<gene>
    <name evidence="9" type="ORF">CFP75_16310</name>
</gene>
<comment type="subcellular location">
    <subcellularLocation>
        <location evidence="1">Cell membrane</location>
        <topology evidence="1">Multi-pass membrane protein</topology>
    </subcellularLocation>
</comment>
<keyword evidence="5 7" id="KW-1133">Transmembrane helix</keyword>